<evidence type="ECO:0000313" key="3">
    <source>
        <dbReference type="Proteomes" id="UP000319801"/>
    </source>
</evidence>
<feature type="transmembrane region" description="Helical" evidence="1">
    <location>
        <begin position="99"/>
        <end position="123"/>
    </location>
</feature>
<evidence type="ECO:0000256" key="1">
    <source>
        <dbReference type="SAM" id="Phobius"/>
    </source>
</evidence>
<name>A0A556U136_BAGYA</name>
<comment type="caution">
    <text evidence="2">The sequence shown here is derived from an EMBL/GenBank/DDBJ whole genome shotgun (WGS) entry which is preliminary data.</text>
</comment>
<dbReference type="GO" id="GO:0016740">
    <property type="term" value="F:transferase activity"/>
    <property type="evidence" value="ECO:0007669"/>
    <property type="project" value="UniProtKB-KW"/>
</dbReference>
<accession>A0A556U136</accession>
<dbReference type="OrthoDB" id="331948at2759"/>
<dbReference type="AlphaFoldDB" id="A0A556U136"/>
<protein>
    <submittedName>
        <fullName evidence="2">Palmitoyltransferase ZDHHC7</fullName>
    </submittedName>
</protein>
<feature type="transmembrane region" description="Helical" evidence="1">
    <location>
        <begin position="40"/>
        <end position="62"/>
    </location>
</feature>
<gene>
    <name evidence="2" type="ORF">Baya_7450</name>
</gene>
<keyword evidence="1" id="KW-1133">Transmembrane helix</keyword>
<feature type="transmembrane region" description="Helical" evidence="1">
    <location>
        <begin position="135"/>
        <end position="156"/>
    </location>
</feature>
<feature type="transmembrane region" description="Helical" evidence="1">
    <location>
        <begin position="68"/>
        <end position="87"/>
    </location>
</feature>
<dbReference type="Proteomes" id="UP000319801">
    <property type="component" value="Unassembled WGS sequence"/>
</dbReference>
<keyword evidence="2" id="KW-0808">Transferase</keyword>
<reference evidence="2 3" key="1">
    <citation type="journal article" date="2019" name="Genome Biol. Evol.">
        <title>Whole-Genome Sequencing of the Giant Devil Catfish, Bagarius yarrelli.</title>
        <authorList>
            <person name="Jiang W."/>
            <person name="Lv Y."/>
            <person name="Cheng L."/>
            <person name="Yang K."/>
            <person name="Chao B."/>
            <person name="Wang X."/>
            <person name="Li Y."/>
            <person name="Pan X."/>
            <person name="You X."/>
            <person name="Zhang Y."/>
            <person name="Yang J."/>
            <person name="Li J."/>
            <person name="Zhang X."/>
            <person name="Liu S."/>
            <person name="Sun C."/>
            <person name="Yang J."/>
            <person name="Shi Q."/>
        </authorList>
    </citation>
    <scope>NUCLEOTIDE SEQUENCE [LARGE SCALE GENOMIC DNA]</scope>
    <source>
        <strain evidence="2">JWS20170419001</strain>
        <tissue evidence="2">Muscle</tissue>
    </source>
</reference>
<keyword evidence="1" id="KW-0472">Membrane</keyword>
<evidence type="ECO:0000313" key="2">
    <source>
        <dbReference type="EMBL" id="TSL75295.1"/>
    </source>
</evidence>
<dbReference type="EMBL" id="VCAZ01000036">
    <property type="protein sequence ID" value="TSL75295.1"/>
    <property type="molecule type" value="Genomic_DNA"/>
</dbReference>
<keyword evidence="3" id="KW-1185">Reference proteome</keyword>
<proteinExistence type="predicted"/>
<organism evidence="2 3">
    <name type="scientific">Bagarius yarrelli</name>
    <name type="common">Goonch</name>
    <name type="synonym">Bagrus yarrelli</name>
    <dbReference type="NCBI Taxonomy" id="175774"/>
    <lineage>
        <taxon>Eukaryota</taxon>
        <taxon>Metazoa</taxon>
        <taxon>Chordata</taxon>
        <taxon>Craniata</taxon>
        <taxon>Vertebrata</taxon>
        <taxon>Euteleostomi</taxon>
        <taxon>Actinopterygii</taxon>
        <taxon>Neopterygii</taxon>
        <taxon>Teleostei</taxon>
        <taxon>Ostariophysi</taxon>
        <taxon>Siluriformes</taxon>
        <taxon>Sisoridae</taxon>
        <taxon>Sisorinae</taxon>
        <taxon>Bagarius</taxon>
    </lineage>
</organism>
<keyword evidence="1" id="KW-0812">Transmembrane</keyword>
<sequence length="227" mass="25799">MQTSGHRLRDVEQHHPLLSSGGEEEVSVGRVWFIQDGCGMVCASMTWFLVMYAEFVVNFVMLLPSKNFWYTLVNGVAFNFLAVLALTSHLRTMLTDPMYIAIISLHALCLSGFHFVTCVKVQWNECSDFSPPVAVMLLIFLCLEALLFLTFTAVMFGTQIHSICNDETEIERLKNEKPTWERRVRWDGMKAVFGGPPSLLWFNPFAGLRLRRLLMVHGRKGGSEFAV</sequence>